<keyword evidence="7" id="KW-1185">Reference proteome</keyword>
<dbReference type="Proteomes" id="UP000242515">
    <property type="component" value="Unassembled WGS sequence"/>
</dbReference>
<dbReference type="EMBL" id="FOGC01000007">
    <property type="protein sequence ID" value="SEQ81963.1"/>
    <property type="molecule type" value="Genomic_DNA"/>
</dbReference>
<keyword evidence="4" id="KW-0804">Transcription</keyword>
<reference evidence="7" key="1">
    <citation type="submission" date="2016-10" db="EMBL/GenBank/DDBJ databases">
        <authorList>
            <person name="Varghese N."/>
            <person name="Submissions S."/>
        </authorList>
    </citation>
    <scope>NUCLEOTIDE SEQUENCE [LARGE SCALE GENOMIC DNA]</scope>
    <source>
        <strain evidence="7">8N4</strain>
    </source>
</reference>
<feature type="domain" description="HTH lysR-type" evidence="5">
    <location>
        <begin position="1"/>
        <end position="60"/>
    </location>
</feature>
<dbReference type="InterPro" id="IPR050950">
    <property type="entry name" value="HTH-type_LysR_regulators"/>
</dbReference>
<dbReference type="Pfam" id="PF03466">
    <property type="entry name" value="LysR_substrate"/>
    <property type="match status" value="1"/>
</dbReference>
<protein>
    <submittedName>
        <fullName evidence="6">DNA-binding transcriptional regulator, LysR family</fullName>
    </submittedName>
</protein>
<dbReference type="InterPro" id="IPR000847">
    <property type="entry name" value="LysR_HTH_N"/>
</dbReference>
<dbReference type="Gene3D" id="3.40.190.290">
    <property type="match status" value="1"/>
</dbReference>
<dbReference type="GO" id="GO:0003677">
    <property type="term" value="F:DNA binding"/>
    <property type="evidence" value="ECO:0007669"/>
    <property type="project" value="UniProtKB-KW"/>
</dbReference>
<dbReference type="GO" id="GO:0005829">
    <property type="term" value="C:cytosol"/>
    <property type="evidence" value="ECO:0007669"/>
    <property type="project" value="TreeGrafter"/>
</dbReference>
<dbReference type="Pfam" id="PF00126">
    <property type="entry name" value="HTH_1"/>
    <property type="match status" value="1"/>
</dbReference>
<sequence length="305" mass="34126">MNYSLRQLRIFVAVAEQQSFSRAGELIGLSQSAVSHAVKELEQTLSLRLIDRTTREVLLTLAGKQLASRMALLIDDMDSFIKDLYSYGEQRTGTVRVAASQTISAQLMPKCLAACQQRYPEIRLLLQDSVQQSVVQAVRQEEVDFGIVIELQNTREFETQPILQDPFLLLCRDDDPLAEQPEVSWGDIAQRQCVLQDYASGSRVLIDAIFQQQGGHPEVVQQVGHPSTLFTMVDAGIGISILPALALPLPRESQLVVRKISPERGRLLTLIRRRNRSLSPAAEVIWQLVAEQAQQLAERRKITAS</sequence>
<dbReference type="STRING" id="988801.SAMN05216522_10732"/>
<evidence type="ECO:0000259" key="5">
    <source>
        <dbReference type="PROSITE" id="PS50931"/>
    </source>
</evidence>
<proteinExistence type="inferred from homology"/>
<evidence type="ECO:0000256" key="3">
    <source>
        <dbReference type="ARBA" id="ARBA00023125"/>
    </source>
</evidence>
<evidence type="ECO:0000256" key="1">
    <source>
        <dbReference type="ARBA" id="ARBA00009437"/>
    </source>
</evidence>
<evidence type="ECO:0000256" key="2">
    <source>
        <dbReference type="ARBA" id="ARBA00023015"/>
    </source>
</evidence>
<dbReference type="PRINTS" id="PR00039">
    <property type="entry name" value="HTHLYSR"/>
</dbReference>
<dbReference type="RefSeq" id="WP_092676052.1">
    <property type="nucleotide sequence ID" value="NZ_FOGC01000007.1"/>
</dbReference>
<dbReference type="FunFam" id="1.10.10.10:FF:000001">
    <property type="entry name" value="LysR family transcriptional regulator"/>
    <property type="match status" value="1"/>
</dbReference>
<dbReference type="AlphaFoldDB" id="A0A1H9J569"/>
<dbReference type="SUPFAM" id="SSF46785">
    <property type="entry name" value="Winged helix' DNA-binding domain"/>
    <property type="match status" value="1"/>
</dbReference>
<dbReference type="PANTHER" id="PTHR30419">
    <property type="entry name" value="HTH-TYPE TRANSCRIPTIONAL REGULATOR YBHD"/>
    <property type="match status" value="1"/>
</dbReference>
<keyword evidence="2" id="KW-0805">Transcription regulation</keyword>
<dbReference type="PANTHER" id="PTHR30419:SF14">
    <property type="entry name" value="LYSR FAMILY TRANSCRIPTIONAL REGULATOR"/>
    <property type="match status" value="1"/>
</dbReference>
<dbReference type="InterPro" id="IPR036390">
    <property type="entry name" value="WH_DNA-bd_sf"/>
</dbReference>
<dbReference type="Gene3D" id="1.10.10.10">
    <property type="entry name" value="Winged helix-like DNA-binding domain superfamily/Winged helix DNA-binding domain"/>
    <property type="match status" value="1"/>
</dbReference>
<accession>A0A1H9J569</accession>
<dbReference type="PROSITE" id="PS50931">
    <property type="entry name" value="HTH_LYSR"/>
    <property type="match status" value="1"/>
</dbReference>
<dbReference type="InterPro" id="IPR005119">
    <property type="entry name" value="LysR_subst-bd"/>
</dbReference>
<name>A0A1H9J569_9GAMM</name>
<evidence type="ECO:0000313" key="6">
    <source>
        <dbReference type="EMBL" id="SEQ81963.1"/>
    </source>
</evidence>
<gene>
    <name evidence="6" type="ORF">SAMN05216522_10732</name>
</gene>
<dbReference type="InterPro" id="IPR036388">
    <property type="entry name" value="WH-like_DNA-bd_sf"/>
</dbReference>
<comment type="similarity">
    <text evidence="1">Belongs to the LysR transcriptional regulatory family.</text>
</comment>
<evidence type="ECO:0000313" key="7">
    <source>
        <dbReference type="Proteomes" id="UP000242515"/>
    </source>
</evidence>
<dbReference type="CDD" id="cd08440">
    <property type="entry name" value="PBP2_LTTR_like_4"/>
    <property type="match status" value="1"/>
</dbReference>
<dbReference type="GO" id="GO:0003700">
    <property type="term" value="F:DNA-binding transcription factor activity"/>
    <property type="evidence" value="ECO:0007669"/>
    <property type="project" value="InterPro"/>
</dbReference>
<keyword evidence="3 6" id="KW-0238">DNA-binding</keyword>
<evidence type="ECO:0000256" key="4">
    <source>
        <dbReference type="ARBA" id="ARBA00023163"/>
    </source>
</evidence>
<dbReference type="OrthoDB" id="8437302at2"/>
<dbReference type="SUPFAM" id="SSF53850">
    <property type="entry name" value="Periplasmic binding protein-like II"/>
    <property type="match status" value="1"/>
</dbReference>
<organism evidence="6 7">
    <name type="scientific">Rosenbergiella nectarea</name>
    <dbReference type="NCBI Taxonomy" id="988801"/>
    <lineage>
        <taxon>Bacteria</taxon>
        <taxon>Pseudomonadati</taxon>
        <taxon>Pseudomonadota</taxon>
        <taxon>Gammaproteobacteria</taxon>
        <taxon>Enterobacterales</taxon>
        <taxon>Erwiniaceae</taxon>
        <taxon>Rosenbergiella</taxon>
    </lineage>
</organism>